<evidence type="ECO:0000313" key="1">
    <source>
        <dbReference type="EMBL" id="OMO52516.1"/>
    </source>
</evidence>
<gene>
    <name evidence="1" type="ORF">COLO4_37137</name>
</gene>
<dbReference type="EMBL" id="AWUE01023843">
    <property type="protein sequence ID" value="OMO52516.1"/>
    <property type="molecule type" value="Genomic_DNA"/>
</dbReference>
<comment type="caution">
    <text evidence="1">The sequence shown here is derived from an EMBL/GenBank/DDBJ whole genome shotgun (WGS) entry which is preliminary data.</text>
</comment>
<proteinExistence type="predicted"/>
<reference evidence="2" key="1">
    <citation type="submission" date="2013-09" db="EMBL/GenBank/DDBJ databases">
        <title>Corchorus olitorius genome sequencing.</title>
        <authorList>
            <person name="Alam M."/>
            <person name="Haque M.S."/>
            <person name="Islam M.S."/>
            <person name="Emdad E.M."/>
            <person name="Islam M.M."/>
            <person name="Ahmed B."/>
            <person name="Halim A."/>
            <person name="Hossen Q.M.M."/>
            <person name="Hossain M.Z."/>
            <person name="Ahmed R."/>
            <person name="Khan M.M."/>
            <person name="Islam R."/>
            <person name="Rashid M.M."/>
            <person name="Khan S.A."/>
            <person name="Rahman M.S."/>
            <person name="Alam M."/>
            <person name="Yahiya A.S."/>
            <person name="Khan M.S."/>
            <person name="Azam M.S."/>
            <person name="Haque T."/>
            <person name="Lashkar M.Z.H."/>
            <person name="Akhand A.I."/>
            <person name="Morshed G."/>
            <person name="Roy S."/>
            <person name="Uddin K.S."/>
            <person name="Rabeya T."/>
            <person name="Hossain A.S."/>
            <person name="Chowdhury A."/>
            <person name="Snigdha A.R."/>
            <person name="Mortoza M.S."/>
            <person name="Matin S.A."/>
            <person name="Hoque S.M.E."/>
            <person name="Islam M.K."/>
            <person name="Roy D.K."/>
            <person name="Haider R."/>
            <person name="Moosa M.M."/>
            <person name="Elias S.M."/>
            <person name="Hasan A.M."/>
            <person name="Jahan S."/>
            <person name="Shafiuddin M."/>
            <person name="Mahmood N."/>
            <person name="Shommy N.S."/>
        </authorList>
    </citation>
    <scope>NUCLEOTIDE SEQUENCE [LARGE SCALE GENOMIC DNA]</scope>
    <source>
        <strain evidence="2">cv. O-4</strain>
    </source>
</reference>
<keyword evidence="2" id="KW-1185">Reference proteome</keyword>
<dbReference type="AlphaFoldDB" id="A0A1R3G362"/>
<sequence>MSQIGVRHDESARRKPSQTIVKYVAIGYAICRDMSQLRIKFIAIVSFSRRWLSHIGNMLVTIM</sequence>
<accession>A0A1R3G362</accession>
<organism evidence="1 2">
    <name type="scientific">Corchorus olitorius</name>
    <dbReference type="NCBI Taxonomy" id="93759"/>
    <lineage>
        <taxon>Eukaryota</taxon>
        <taxon>Viridiplantae</taxon>
        <taxon>Streptophyta</taxon>
        <taxon>Embryophyta</taxon>
        <taxon>Tracheophyta</taxon>
        <taxon>Spermatophyta</taxon>
        <taxon>Magnoliopsida</taxon>
        <taxon>eudicotyledons</taxon>
        <taxon>Gunneridae</taxon>
        <taxon>Pentapetalae</taxon>
        <taxon>rosids</taxon>
        <taxon>malvids</taxon>
        <taxon>Malvales</taxon>
        <taxon>Malvaceae</taxon>
        <taxon>Grewioideae</taxon>
        <taxon>Apeibeae</taxon>
        <taxon>Corchorus</taxon>
    </lineage>
</organism>
<protein>
    <submittedName>
        <fullName evidence="1">Uncharacterized protein</fullName>
    </submittedName>
</protein>
<dbReference type="Proteomes" id="UP000187203">
    <property type="component" value="Unassembled WGS sequence"/>
</dbReference>
<name>A0A1R3G362_9ROSI</name>
<evidence type="ECO:0000313" key="2">
    <source>
        <dbReference type="Proteomes" id="UP000187203"/>
    </source>
</evidence>